<dbReference type="Proteomes" id="UP000297638">
    <property type="component" value="Unassembled WGS sequence"/>
</dbReference>
<dbReference type="GO" id="GO:0005524">
    <property type="term" value="F:ATP binding"/>
    <property type="evidence" value="ECO:0007669"/>
    <property type="project" value="UniProtKB-KW"/>
</dbReference>
<comment type="caution">
    <text evidence="4">The sequence shown here is derived from an EMBL/GenBank/DDBJ whole genome shotgun (WGS) entry which is preliminary data.</text>
</comment>
<dbReference type="GO" id="GO:0005737">
    <property type="term" value="C:cytoplasm"/>
    <property type="evidence" value="ECO:0007669"/>
    <property type="project" value="TreeGrafter"/>
</dbReference>
<sequence length="370" mass="42269">MMAIGSQKIGQVPGRWQNLDMTTPLLRIPDRNKYAQKITKVLEQQHIQVDPVQRELIEILDRCLGKSKSAAHPGIYIYGPPGRGKTLIMNTLVSLMPPATTARYHFHEFFQRLNSPANRIPGQRLGAIFAQGLERELAGLELLVFDEFHCTEPGDAMFMAKLVRHCAEHRIQLITTSNYGPEKLLDDDTFHHLVQPTIDRIKNDFVIFALDHQVDYRQLDADPQQVLEGYRKGSLNLFETPVAQPEHDTMIQIGYDEIGPVHLNAETIWITFDQICRTRRNTADYLELAGRYSCWHVTGIPASTNMPMDEERRLANLIDIFYDKNVEVHLYAADNLGNLGHMLHDTEKARLTSRLAQLQLNEYERTSASS</sequence>
<keyword evidence="1" id="KW-0547">Nucleotide-binding</keyword>
<proteinExistence type="predicted"/>
<keyword evidence="4" id="KW-0131">Cell cycle</keyword>
<organism evidence="4 5">
    <name type="scientific">Glutamicibacter arilaitensis</name>
    <dbReference type="NCBI Taxonomy" id="256701"/>
    <lineage>
        <taxon>Bacteria</taxon>
        <taxon>Bacillati</taxon>
        <taxon>Actinomycetota</taxon>
        <taxon>Actinomycetes</taxon>
        <taxon>Micrococcales</taxon>
        <taxon>Micrococcaceae</taxon>
        <taxon>Glutamicibacter</taxon>
    </lineage>
</organism>
<evidence type="ECO:0000256" key="1">
    <source>
        <dbReference type="ARBA" id="ARBA00022741"/>
    </source>
</evidence>
<dbReference type="GO" id="GO:0051301">
    <property type="term" value="P:cell division"/>
    <property type="evidence" value="ECO:0007669"/>
    <property type="project" value="UniProtKB-KW"/>
</dbReference>
<dbReference type="InterPro" id="IPR003593">
    <property type="entry name" value="AAA+_ATPase"/>
</dbReference>
<dbReference type="GO" id="GO:0032153">
    <property type="term" value="C:cell division site"/>
    <property type="evidence" value="ECO:0007669"/>
    <property type="project" value="TreeGrafter"/>
</dbReference>
<dbReference type="SMART" id="SM00382">
    <property type="entry name" value="AAA"/>
    <property type="match status" value="1"/>
</dbReference>
<dbReference type="Pfam" id="PF03969">
    <property type="entry name" value="AFG1_ATPase"/>
    <property type="match status" value="1"/>
</dbReference>
<dbReference type="NCBIfam" id="NF040713">
    <property type="entry name" value="ZapE"/>
    <property type="match status" value="1"/>
</dbReference>
<dbReference type="InterPro" id="IPR005654">
    <property type="entry name" value="ATPase_AFG1-like"/>
</dbReference>
<dbReference type="PANTHER" id="PTHR12169">
    <property type="entry name" value="ATPASE N2B"/>
    <property type="match status" value="1"/>
</dbReference>
<dbReference type="InterPro" id="IPR027417">
    <property type="entry name" value="P-loop_NTPase"/>
</dbReference>
<evidence type="ECO:0000313" key="5">
    <source>
        <dbReference type="Proteomes" id="UP000297638"/>
    </source>
</evidence>
<gene>
    <name evidence="4" type="primary">zapE</name>
    <name evidence="4" type="ORF">EXY26_09400</name>
</gene>
<protein>
    <submittedName>
        <fullName evidence="4">Cell division protein ZapE</fullName>
    </submittedName>
</protein>
<reference evidence="4 5" key="1">
    <citation type="submission" date="2019-03" db="EMBL/GenBank/DDBJ databases">
        <title>Glutamicibacter sp. LJH19 genome.</title>
        <authorList>
            <person name="Sinai Borker S."/>
            <person name="Kumar R."/>
        </authorList>
    </citation>
    <scope>NUCLEOTIDE SEQUENCE [LARGE SCALE GENOMIC DNA]</scope>
    <source>
        <strain evidence="4 5">LJH19</strain>
    </source>
</reference>
<dbReference type="SUPFAM" id="SSF52540">
    <property type="entry name" value="P-loop containing nucleoside triphosphate hydrolases"/>
    <property type="match status" value="1"/>
</dbReference>
<evidence type="ECO:0000259" key="3">
    <source>
        <dbReference type="SMART" id="SM00382"/>
    </source>
</evidence>
<dbReference type="PANTHER" id="PTHR12169:SF6">
    <property type="entry name" value="AFG1-LIKE ATPASE"/>
    <property type="match status" value="1"/>
</dbReference>
<accession>A0A4Y8TYL2</accession>
<dbReference type="AlphaFoldDB" id="A0A4Y8TYL2"/>
<keyword evidence="2" id="KW-0067">ATP-binding</keyword>
<dbReference type="Gene3D" id="3.40.50.300">
    <property type="entry name" value="P-loop containing nucleotide triphosphate hydrolases"/>
    <property type="match status" value="1"/>
</dbReference>
<evidence type="ECO:0000256" key="2">
    <source>
        <dbReference type="ARBA" id="ARBA00022840"/>
    </source>
</evidence>
<dbReference type="EMBL" id="SPDS01000001">
    <property type="protein sequence ID" value="TFH57190.1"/>
    <property type="molecule type" value="Genomic_DNA"/>
</dbReference>
<keyword evidence="4" id="KW-0132">Cell division</keyword>
<evidence type="ECO:0000313" key="4">
    <source>
        <dbReference type="EMBL" id="TFH57190.1"/>
    </source>
</evidence>
<feature type="domain" description="AAA+ ATPase" evidence="3">
    <location>
        <begin position="71"/>
        <end position="220"/>
    </location>
</feature>
<name>A0A4Y8TYL2_9MICC</name>
<dbReference type="GO" id="GO:0016887">
    <property type="term" value="F:ATP hydrolysis activity"/>
    <property type="evidence" value="ECO:0007669"/>
    <property type="project" value="InterPro"/>
</dbReference>